<name>A0A412K5V6_9FIRM</name>
<evidence type="ECO:0000313" key="2">
    <source>
        <dbReference type="EMBL" id="RGS64113.1"/>
    </source>
</evidence>
<reference evidence="2 3" key="1">
    <citation type="submission" date="2018-08" db="EMBL/GenBank/DDBJ databases">
        <title>A genome reference for cultivated species of the human gut microbiota.</title>
        <authorList>
            <person name="Zou Y."/>
            <person name="Xue W."/>
            <person name="Luo G."/>
        </authorList>
    </citation>
    <scope>NUCLEOTIDE SEQUENCE [LARGE SCALE GENOMIC DNA]</scope>
    <source>
        <strain evidence="2 3">AF21-25</strain>
    </source>
</reference>
<sequence length="129" mass="14752">MYPIIAWVNETSKLDNRFTDLTVCNYNNIEFEILNEDKYKDRYSADEVDKLYGLLKEIQIPAKKYPLEFDRNLLIDSVTDVVTGWLFLPDAYELDDELSSSFVKKALLVVGGVVASAVGGFCYYLSKDN</sequence>
<gene>
    <name evidence="2" type="ORF">DWX78_15965</name>
</gene>
<accession>A0A412K5V6</accession>
<protein>
    <submittedName>
        <fullName evidence="2">Uncharacterized protein</fullName>
    </submittedName>
</protein>
<feature type="transmembrane region" description="Helical" evidence="1">
    <location>
        <begin position="106"/>
        <end position="126"/>
    </location>
</feature>
<dbReference type="AlphaFoldDB" id="A0A412K5V6"/>
<organism evidence="2 3">
    <name type="scientific">Dorea formicigenerans</name>
    <dbReference type="NCBI Taxonomy" id="39486"/>
    <lineage>
        <taxon>Bacteria</taxon>
        <taxon>Bacillati</taxon>
        <taxon>Bacillota</taxon>
        <taxon>Clostridia</taxon>
        <taxon>Lachnospirales</taxon>
        <taxon>Lachnospiraceae</taxon>
        <taxon>Dorea</taxon>
    </lineage>
</organism>
<dbReference type="EMBL" id="QRVU01000205">
    <property type="protein sequence ID" value="RGS64113.1"/>
    <property type="molecule type" value="Genomic_DNA"/>
</dbReference>
<comment type="caution">
    <text evidence="2">The sequence shown here is derived from an EMBL/GenBank/DDBJ whole genome shotgun (WGS) entry which is preliminary data.</text>
</comment>
<dbReference type="Proteomes" id="UP000285981">
    <property type="component" value="Unassembled WGS sequence"/>
</dbReference>
<keyword evidence="1" id="KW-0472">Membrane</keyword>
<keyword evidence="1" id="KW-0812">Transmembrane</keyword>
<keyword evidence="1" id="KW-1133">Transmembrane helix</keyword>
<evidence type="ECO:0000313" key="3">
    <source>
        <dbReference type="Proteomes" id="UP000285981"/>
    </source>
</evidence>
<proteinExistence type="predicted"/>
<evidence type="ECO:0000256" key="1">
    <source>
        <dbReference type="SAM" id="Phobius"/>
    </source>
</evidence>